<evidence type="ECO:0000313" key="2">
    <source>
        <dbReference type="EMBL" id="PIQ72135.1"/>
    </source>
</evidence>
<name>A0A2H0KLM2_9BACT</name>
<gene>
    <name evidence="2" type="ORF">COV86_04655</name>
</gene>
<dbReference type="Proteomes" id="UP000229570">
    <property type="component" value="Unassembled WGS sequence"/>
</dbReference>
<organism evidence="2 3">
    <name type="scientific">Candidatus Roizmanbacteria bacterium CG11_big_fil_rev_8_21_14_0_20_35_14</name>
    <dbReference type="NCBI Taxonomy" id="1974855"/>
    <lineage>
        <taxon>Bacteria</taxon>
        <taxon>Candidatus Roizmaniibacteriota</taxon>
    </lineage>
</organism>
<feature type="compositionally biased region" description="Basic and acidic residues" evidence="1">
    <location>
        <begin position="77"/>
        <end position="87"/>
    </location>
</feature>
<proteinExistence type="predicted"/>
<feature type="region of interest" description="Disordered" evidence="1">
    <location>
        <begin position="58"/>
        <end position="129"/>
    </location>
</feature>
<reference evidence="2 3" key="1">
    <citation type="submission" date="2017-09" db="EMBL/GenBank/DDBJ databases">
        <title>Depth-based differentiation of microbial function through sediment-hosted aquifers and enrichment of novel symbionts in the deep terrestrial subsurface.</title>
        <authorList>
            <person name="Probst A.J."/>
            <person name="Ladd B."/>
            <person name="Jarett J.K."/>
            <person name="Geller-Mcgrath D.E."/>
            <person name="Sieber C.M."/>
            <person name="Emerson J.B."/>
            <person name="Anantharaman K."/>
            <person name="Thomas B.C."/>
            <person name="Malmstrom R."/>
            <person name="Stieglmeier M."/>
            <person name="Klingl A."/>
            <person name="Woyke T."/>
            <person name="Ryan C.M."/>
            <person name="Banfield J.F."/>
        </authorList>
    </citation>
    <scope>NUCLEOTIDE SEQUENCE [LARGE SCALE GENOMIC DNA]</scope>
    <source>
        <strain evidence="2">CG11_big_fil_rev_8_21_14_0_20_35_14</strain>
    </source>
</reference>
<evidence type="ECO:0000256" key="1">
    <source>
        <dbReference type="SAM" id="MobiDB-lite"/>
    </source>
</evidence>
<comment type="caution">
    <text evidence="2">The sequence shown here is derived from an EMBL/GenBank/DDBJ whole genome shotgun (WGS) entry which is preliminary data.</text>
</comment>
<protein>
    <submittedName>
        <fullName evidence="2">Uncharacterized protein</fullName>
    </submittedName>
</protein>
<sequence>MTDIGPTSELPKPVAQVNDAEKLKLFKKAVTNLYGEKKLPPFKSKGPKLEGLKKIAEWRESDEIKNMGEGATLRQGLEADKVRKPEPIPEPTPKPEPAPAPEPIPEPTPKPEPAPAPEPEPPIIPPPELAKGFNIAAVTDKTRIEQEIGGLAQHDRSRDKPAWGFVRNLFTPITNPRVFIRNVVQNTLFKGTFDARSMSFSRSMMEVAREKHAGLDSTIPFEMPQDILDKAIEEGRKIKRKNIFNKVWNEWILDLPTGLLGIYQNSDMIYARKWFEENGKPLVDQAKNTSLAEQTQLGEKYALEGKNEDVISKDLGETRYRLDELITDENVRKGFQGKIKELIGKYATKQLSDEELLKEFNLYYHKEVLPKVPADKQKELEGIEVSSNILRIGQEMLIEDTMTTGEKKTRYQRYQDETTEDGKKKWDELELRIYLGQGKYETARGEVRLSGLEKKLIHRMVERDYKMSNGLVLNSAVETLKDIGIYGGAYLAGGGGAVLMAGRSAFHVGGLITVPLMAGGREGILVSRKGKLFGIRGKSVTDFEQVSRELAQGRASMDKAKLRPMFEKAMVDQRSASELTNPIISLLSKESLNADEQKKLMMEIAHAKARLK</sequence>
<feature type="non-terminal residue" evidence="2">
    <location>
        <position position="612"/>
    </location>
</feature>
<evidence type="ECO:0000313" key="3">
    <source>
        <dbReference type="Proteomes" id="UP000229570"/>
    </source>
</evidence>
<dbReference type="AlphaFoldDB" id="A0A2H0KLM2"/>
<dbReference type="EMBL" id="PCVL01000072">
    <property type="protein sequence ID" value="PIQ72135.1"/>
    <property type="molecule type" value="Genomic_DNA"/>
</dbReference>
<feature type="compositionally biased region" description="Pro residues" evidence="1">
    <location>
        <begin position="88"/>
        <end position="128"/>
    </location>
</feature>
<accession>A0A2H0KLM2</accession>